<sequence length="95" mass="10735">ERECVADHGGDFSVDAGDAFEEGRIVYPKKVYLFTYTKKQCVPLRKVSSPIRPAVGFQNLRANNEQYGGVNDQVNKARLIDMHMHLDGYSKAKMN</sequence>
<feature type="non-terminal residue" evidence="1">
    <location>
        <position position="95"/>
    </location>
</feature>
<gene>
    <name evidence="1" type="ORF">M8C21_018935</name>
</gene>
<accession>A0AAD5CQ75</accession>
<dbReference type="Proteomes" id="UP001206925">
    <property type="component" value="Unassembled WGS sequence"/>
</dbReference>
<reference evidence="1" key="1">
    <citation type="submission" date="2022-06" db="EMBL/GenBank/DDBJ databases">
        <title>Uncovering the hologenomic basis of an extraordinary plant invasion.</title>
        <authorList>
            <person name="Bieker V.C."/>
            <person name="Martin M.D."/>
            <person name="Gilbert T."/>
            <person name="Hodgins K."/>
            <person name="Battlay P."/>
            <person name="Petersen B."/>
            <person name="Wilson J."/>
        </authorList>
    </citation>
    <scope>NUCLEOTIDE SEQUENCE</scope>
    <source>
        <strain evidence="1">AA19_3_7</strain>
        <tissue evidence="1">Leaf</tissue>
    </source>
</reference>
<evidence type="ECO:0000313" key="2">
    <source>
        <dbReference type="Proteomes" id="UP001206925"/>
    </source>
</evidence>
<evidence type="ECO:0000313" key="1">
    <source>
        <dbReference type="EMBL" id="KAI7745260.1"/>
    </source>
</evidence>
<organism evidence="1 2">
    <name type="scientific">Ambrosia artemisiifolia</name>
    <name type="common">Common ragweed</name>
    <dbReference type="NCBI Taxonomy" id="4212"/>
    <lineage>
        <taxon>Eukaryota</taxon>
        <taxon>Viridiplantae</taxon>
        <taxon>Streptophyta</taxon>
        <taxon>Embryophyta</taxon>
        <taxon>Tracheophyta</taxon>
        <taxon>Spermatophyta</taxon>
        <taxon>Magnoliopsida</taxon>
        <taxon>eudicotyledons</taxon>
        <taxon>Gunneridae</taxon>
        <taxon>Pentapetalae</taxon>
        <taxon>asterids</taxon>
        <taxon>campanulids</taxon>
        <taxon>Asterales</taxon>
        <taxon>Asteraceae</taxon>
        <taxon>Asteroideae</taxon>
        <taxon>Heliantheae alliance</taxon>
        <taxon>Heliantheae</taxon>
        <taxon>Ambrosia</taxon>
    </lineage>
</organism>
<dbReference type="EMBL" id="JAMZMK010007311">
    <property type="protein sequence ID" value="KAI7745260.1"/>
    <property type="molecule type" value="Genomic_DNA"/>
</dbReference>
<comment type="caution">
    <text evidence="1">The sequence shown here is derived from an EMBL/GenBank/DDBJ whole genome shotgun (WGS) entry which is preliminary data.</text>
</comment>
<keyword evidence="2" id="KW-1185">Reference proteome</keyword>
<dbReference type="AlphaFoldDB" id="A0AAD5CQ75"/>
<name>A0AAD5CQ75_AMBAR</name>
<proteinExistence type="predicted"/>
<protein>
    <submittedName>
        <fullName evidence="1">Uncharacterized protein</fullName>
    </submittedName>
</protein>